<comment type="caution">
    <text evidence="1">The sequence shown here is derived from an EMBL/GenBank/DDBJ whole genome shotgun (WGS) entry which is preliminary data.</text>
</comment>
<proteinExistence type="predicted"/>
<evidence type="ECO:0000313" key="2">
    <source>
        <dbReference type="Proteomes" id="UP000566985"/>
    </source>
</evidence>
<dbReference type="AlphaFoldDB" id="A0A7Y6NH38"/>
<organism evidence="1 2">
    <name type="scientific">Pantoea brenneri</name>
    <dbReference type="NCBI Taxonomy" id="472694"/>
    <lineage>
        <taxon>Bacteria</taxon>
        <taxon>Pseudomonadati</taxon>
        <taxon>Pseudomonadota</taxon>
        <taxon>Gammaproteobacteria</taxon>
        <taxon>Enterobacterales</taxon>
        <taxon>Erwiniaceae</taxon>
        <taxon>Pantoea</taxon>
    </lineage>
</organism>
<evidence type="ECO:0000313" key="1">
    <source>
        <dbReference type="EMBL" id="NUY98374.1"/>
    </source>
</evidence>
<accession>A0A7Y6NH38</accession>
<sequence length="72" mass="8037">MHVLIRMNWSTQLLLPYDAGMQVLAGLQSARMLESGTTDSVRPLKKDDIQFTILSDEAVTHFGIMNLMGVTE</sequence>
<reference evidence="1 2" key="1">
    <citation type="submission" date="2020-05" db="EMBL/GenBank/DDBJ databases">
        <title>Whole Genome Sequences of Enterobacteriales Associated with the International Space Station.</title>
        <authorList>
            <person name="Bharadwaj A."/>
            <person name="Daudu R."/>
            <person name="Singh N."/>
            <person name="Wood J."/>
            <person name="Debieu M."/>
            <person name="Mason C."/>
            <person name="Wang C."/>
            <person name="Venkateswaran K."/>
        </authorList>
    </citation>
    <scope>NUCLEOTIDE SEQUENCE [LARGE SCALE GENOMIC DNA]</scope>
    <source>
        <strain evidence="1 2">IF5SW-B1</strain>
    </source>
</reference>
<protein>
    <submittedName>
        <fullName evidence="1">Uncharacterized protein</fullName>
    </submittedName>
</protein>
<gene>
    <name evidence="1" type="ORF">HU668_18115</name>
</gene>
<dbReference type="Proteomes" id="UP000566985">
    <property type="component" value="Unassembled WGS sequence"/>
</dbReference>
<dbReference type="GeneID" id="57347003"/>
<dbReference type="EMBL" id="JABWPM010000025">
    <property type="protein sequence ID" value="NUY98374.1"/>
    <property type="molecule type" value="Genomic_DNA"/>
</dbReference>
<name>A0A7Y6NH38_9GAMM</name>
<dbReference type="RefSeq" id="WP_069729527.1">
    <property type="nucleotide sequence ID" value="NZ_JABWPE010000025.1"/>
</dbReference>